<accession>A0ABS9TLC9</accession>
<dbReference type="InterPro" id="IPR006153">
    <property type="entry name" value="Cation/H_exchanger_TM"/>
</dbReference>
<feature type="transmembrane region" description="Helical" evidence="10">
    <location>
        <begin position="347"/>
        <end position="365"/>
    </location>
</feature>
<name>A0ABS9TLC9_9PSEU</name>
<evidence type="ECO:0000256" key="7">
    <source>
        <dbReference type="ARBA" id="ARBA00023065"/>
    </source>
</evidence>
<keyword evidence="13" id="KW-1185">Reference proteome</keyword>
<evidence type="ECO:0000256" key="6">
    <source>
        <dbReference type="ARBA" id="ARBA00023053"/>
    </source>
</evidence>
<dbReference type="PANTHER" id="PTHR10110:SF86">
    <property type="entry name" value="SODIUM_HYDROGEN EXCHANGER 7"/>
    <property type="match status" value="1"/>
</dbReference>
<feature type="transmembrane region" description="Helical" evidence="10">
    <location>
        <begin position="175"/>
        <end position="199"/>
    </location>
</feature>
<keyword evidence="7 10" id="KW-0406">Ion transport</keyword>
<keyword evidence="3 10" id="KW-1003">Cell membrane</keyword>
<evidence type="ECO:0000256" key="10">
    <source>
        <dbReference type="RuleBase" id="RU366002"/>
    </source>
</evidence>
<evidence type="ECO:0000256" key="5">
    <source>
        <dbReference type="ARBA" id="ARBA00022989"/>
    </source>
</evidence>
<dbReference type="InterPro" id="IPR018422">
    <property type="entry name" value="Cation/H_exchanger_CPA1"/>
</dbReference>
<dbReference type="Gene3D" id="6.10.140.1330">
    <property type="match status" value="1"/>
</dbReference>
<feature type="transmembrane region" description="Helical" evidence="10">
    <location>
        <begin position="305"/>
        <end position="326"/>
    </location>
</feature>
<keyword evidence="6 10" id="KW-0915">Sodium</keyword>
<feature type="transmembrane region" description="Helical" evidence="10">
    <location>
        <begin position="114"/>
        <end position="138"/>
    </location>
</feature>
<feature type="transmembrane region" description="Helical" evidence="10">
    <location>
        <begin position="150"/>
        <end position="169"/>
    </location>
</feature>
<comment type="function">
    <text evidence="10">Na(+)/H(+) antiporter that extrudes sodium in exchange for external protons.</text>
</comment>
<evidence type="ECO:0000259" key="11">
    <source>
        <dbReference type="Pfam" id="PF00999"/>
    </source>
</evidence>
<comment type="subcellular location">
    <subcellularLocation>
        <location evidence="1 10">Cell membrane</location>
        <topology evidence="1 10">Multi-pass membrane protein</topology>
    </subcellularLocation>
</comment>
<reference evidence="12 13" key="1">
    <citation type="submission" date="2022-03" db="EMBL/GenBank/DDBJ databases">
        <title>Pseudonocardia alaer sp. nov., a novel actinomycete isolated from reed forest soil.</title>
        <authorList>
            <person name="Wang L."/>
        </authorList>
    </citation>
    <scope>NUCLEOTIDE SEQUENCE [LARGE SCALE GENOMIC DNA]</scope>
    <source>
        <strain evidence="12 13">Y-16303</strain>
    </source>
</reference>
<organism evidence="12 13">
    <name type="scientific">Pseudonocardia alaniniphila</name>
    <dbReference type="NCBI Taxonomy" id="75291"/>
    <lineage>
        <taxon>Bacteria</taxon>
        <taxon>Bacillati</taxon>
        <taxon>Actinomycetota</taxon>
        <taxon>Actinomycetes</taxon>
        <taxon>Pseudonocardiales</taxon>
        <taxon>Pseudonocardiaceae</taxon>
        <taxon>Pseudonocardia</taxon>
    </lineage>
</organism>
<protein>
    <submittedName>
        <fullName evidence="12">Na+/H+ antiporter</fullName>
    </submittedName>
</protein>
<comment type="similarity">
    <text evidence="10">Belongs to the monovalent cation:proton antiporter 1 (CPA1) transporter (TC 2.A.36) family.</text>
</comment>
<keyword evidence="5 10" id="KW-1133">Transmembrane helix</keyword>
<evidence type="ECO:0000256" key="2">
    <source>
        <dbReference type="ARBA" id="ARBA00022448"/>
    </source>
</evidence>
<feature type="transmembrane region" description="Helical" evidence="10">
    <location>
        <begin position="265"/>
        <end position="285"/>
    </location>
</feature>
<feature type="transmembrane region" description="Helical" evidence="10">
    <location>
        <begin position="54"/>
        <end position="73"/>
    </location>
</feature>
<dbReference type="PANTHER" id="PTHR10110">
    <property type="entry name" value="SODIUM/HYDROGEN EXCHANGER"/>
    <property type="match status" value="1"/>
</dbReference>
<evidence type="ECO:0000256" key="9">
    <source>
        <dbReference type="ARBA" id="ARBA00023201"/>
    </source>
</evidence>
<feature type="transmembrane region" description="Helical" evidence="10">
    <location>
        <begin position="29"/>
        <end position="48"/>
    </location>
</feature>
<evidence type="ECO:0000256" key="8">
    <source>
        <dbReference type="ARBA" id="ARBA00023136"/>
    </source>
</evidence>
<feature type="domain" description="Cation/H+ exchanger transmembrane" evidence="11">
    <location>
        <begin position="17"/>
        <end position="400"/>
    </location>
</feature>
<dbReference type="RefSeq" id="WP_241039989.1">
    <property type="nucleotide sequence ID" value="NZ_BAAAJF010000045.1"/>
</dbReference>
<evidence type="ECO:0000256" key="3">
    <source>
        <dbReference type="ARBA" id="ARBA00022475"/>
    </source>
</evidence>
<dbReference type="InterPro" id="IPR004705">
    <property type="entry name" value="Cation/H_exchanger_CPA1_bac"/>
</dbReference>
<evidence type="ECO:0000256" key="1">
    <source>
        <dbReference type="ARBA" id="ARBA00004651"/>
    </source>
</evidence>
<evidence type="ECO:0000313" key="12">
    <source>
        <dbReference type="EMBL" id="MCH6169339.1"/>
    </source>
</evidence>
<keyword evidence="2 10" id="KW-0813">Transport</keyword>
<gene>
    <name evidence="12" type="ORF">MMF94_26880</name>
</gene>
<dbReference type="NCBIfam" id="TIGR00831">
    <property type="entry name" value="a_cpa1"/>
    <property type="match status" value="1"/>
</dbReference>
<feature type="transmembrane region" description="Helical" evidence="10">
    <location>
        <begin position="85"/>
        <end position="108"/>
    </location>
</feature>
<comment type="caution">
    <text evidence="12">The sequence shown here is derived from an EMBL/GenBank/DDBJ whole genome shotgun (WGS) entry which is preliminary data.</text>
</comment>
<keyword evidence="9 10" id="KW-0739">Sodium transport</keyword>
<keyword evidence="10" id="KW-0050">Antiport</keyword>
<sequence>MQDPHVLQVLVVIGCAVIALSRLASWLRIASPIVLLLGGVPLAFLPWTSDVPPAPELVLLVFLPALLYWESLTTSLREIRQNLRVVVLSAVGLVLATAAVVAVVGHALGLSWPIAWVLGAVVAPTDATAVAAVAGRMPRRTLTTMRAESLINDGTALVVFALALSVAVGEQTFSWASAIGAFALSYIGGAAAGLLVAWLAVQARKLARDPIREAAVSLLTPFVAFLLAEEIHASGVLAVVVCGLTLSQVGPRVIGARTRLLTEAFWRVTTFVLNGTLFVLVGLQLRGAVEGLQSTSMAGAAMQALLISAVVIGTRVLWINTTPYIIRALDRRPQQRLRRVGFRQRQPMAWAGFRGGVSLAAALAIPHDVPGRDLVVLITFGVILVTLLVQGLTLPAVLRWARLPDDGIADEQALAERISTEAGLSALPATAERLGIGPAVVDRVRADYEEHLHVLANPLMPTDDPALAAERGEHADDQRLRAALITVKRAAVVRLRDARKIDDIVLRRLQTRLDAEEVRLSAPSPEPD</sequence>
<feature type="transmembrane region" description="Helical" evidence="10">
    <location>
        <begin position="377"/>
        <end position="398"/>
    </location>
</feature>
<keyword evidence="4 10" id="KW-0812">Transmembrane</keyword>
<feature type="transmembrane region" description="Helical" evidence="10">
    <location>
        <begin position="6"/>
        <end position="24"/>
    </location>
</feature>
<evidence type="ECO:0000256" key="4">
    <source>
        <dbReference type="ARBA" id="ARBA00022692"/>
    </source>
</evidence>
<dbReference type="Pfam" id="PF00999">
    <property type="entry name" value="Na_H_Exchanger"/>
    <property type="match status" value="1"/>
</dbReference>
<dbReference type="EMBL" id="JAKXMK010000025">
    <property type="protein sequence ID" value="MCH6169339.1"/>
    <property type="molecule type" value="Genomic_DNA"/>
</dbReference>
<dbReference type="Proteomes" id="UP001299970">
    <property type="component" value="Unassembled WGS sequence"/>
</dbReference>
<evidence type="ECO:0000313" key="13">
    <source>
        <dbReference type="Proteomes" id="UP001299970"/>
    </source>
</evidence>
<proteinExistence type="inferred from homology"/>
<keyword evidence="8 10" id="KW-0472">Membrane</keyword>